<dbReference type="AlphaFoldDB" id="A0AAT9F875"/>
<evidence type="ECO:0000313" key="2">
    <source>
        <dbReference type="EMBL" id="BAP01041.1"/>
    </source>
</evidence>
<dbReference type="KEGG" id="mcm:MCAL160_0476"/>
<proteinExistence type="predicted"/>
<name>A0AAT9F875_9BACT</name>
<evidence type="ECO:0008006" key="3">
    <source>
        <dbReference type="Google" id="ProtNLM"/>
    </source>
</evidence>
<feature type="transmembrane region" description="Helical" evidence="1">
    <location>
        <begin position="20"/>
        <end position="38"/>
    </location>
</feature>
<reference evidence="2" key="1">
    <citation type="journal article" date="2014" name="Appl. Environ. Microbiol.">
        <title>Molecular Epidemiology of Cases of Mycoplasma californicum Infection in Japan.</title>
        <authorList>
            <person name="Hata E."/>
            <person name="Suzuki K."/>
            <person name="Hanyu H."/>
            <person name="Itoh M."/>
            <person name="Higuchi H."/>
            <person name="Kobayashi H."/>
        </authorList>
    </citation>
    <scope>NUCLEOTIDE SEQUENCE</scope>
    <source>
        <strain evidence="2">HAZ160_1</strain>
    </source>
</reference>
<evidence type="ECO:0000256" key="1">
    <source>
        <dbReference type="SAM" id="Phobius"/>
    </source>
</evidence>
<keyword evidence="1" id="KW-1133">Transmembrane helix</keyword>
<reference evidence="2" key="4">
    <citation type="submission" date="2024-06" db="EMBL/GenBank/DDBJ databases">
        <authorList>
            <consortium name="Mycoplasma californicum genome sequencing consortium"/>
            <person name="Hata E."/>
            <person name="Tanaka K."/>
            <person name="Tamamura Y."/>
        </authorList>
    </citation>
    <scope>NUCLEOTIDE SEQUENCE</scope>
    <source>
        <strain evidence="2">HAZ160_1</strain>
    </source>
</reference>
<reference evidence="2" key="2">
    <citation type="journal article" date="2014" name="Genome Announc.">
        <title>Complete Genome Sequence of Mycoplasma californicum Strain HAZ160_1 from Bovine Mastitic Milk in Japan.</title>
        <authorList>
            <person name="Hata E."/>
            <person name="Murakami K."/>
        </authorList>
    </citation>
    <scope>NUCLEOTIDE SEQUENCE</scope>
    <source>
        <strain evidence="2">HAZ160_1</strain>
    </source>
</reference>
<accession>A0AAT9F875</accession>
<protein>
    <recommendedName>
        <fullName evidence="3">RDD domain-containing protein</fullName>
    </recommendedName>
</protein>
<feature type="transmembrane region" description="Helical" evidence="1">
    <location>
        <begin position="105"/>
        <end position="134"/>
    </location>
</feature>
<sequence length="231" mass="27171">MVQKSIMTQKTLHKNSSFWLRFLANFIDFILILSTIVVQYKILNNFLPLQKSSYQSIIVWYAILFLIVVDLFVYTVIIPFFCNFRTIGLLIMRLQLLQQAPKHAIKFIFQLNTTSFGFVCLIVFILSTTIMPWQIPYLQNYVEAKKQVPINVNIISRIISTLSAFWAVMNLVNYSFILARKDKRGIYEKIFAYRVVYLKHYSTSDKNDKIKLLPYPTPKIEIIFAKENNVE</sequence>
<keyword evidence="1" id="KW-0812">Transmembrane</keyword>
<keyword evidence="1" id="KW-0472">Membrane</keyword>
<feature type="transmembrane region" description="Helical" evidence="1">
    <location>
        <begin position="58"/>
        <end position="84"/>
    </location>
</feature>
<organism evidence="2">
    <name type="scientific">Mycoplasmopsis californica HAZ160_1</name>
    <dbReference type="NCBI Taxonomy" id="1397850"/>
    <lineage>
        <taxon>Bacteria</taxon>
        <taxon>Bacillati</taxon>
        <taxon>Mycoplasmatota</taxon>
        <taxon>Mycoplasmoidales</taxon>
        <taxon>Metamycoplasmataceae</taxon>
        <taxon>Mycoplasmopsis</taxon>
    </lineage>
</organism>
<gene>
    <name evidence="2" type="primary">rdd</name>
    <name evidence="2" type="ORF">MCAL160_0476</name>
</gene>
<feature type="transmembrane region" description="Helical" evidence="1">
    <location>
        <begin position="154"/>
        <end position="179"/>
    </location>
</feature>
<dbReference type="EMBL" id="AP013353">
    <property type="protein sequence ID" value="BAP01041.1"/>
    <property type="molecule type" value="Genomic_DNA"/>
</dbReference>
<reference evidence="2" key="3">
    <citation type="journal article" date="2019" name="Vet. Microbiol.">
        <title>Mutations associated with change of susceptibility to lincosamides and/or macrolides in field and laboratory-derived Mycoplasma californicum strains in Japan, and development of a rapid detection method for these mutations.</title>
        <authorList>
            <person name="Hata E."/>
            <person name="Nagai K."/>
            <person name="Murakami K."/>
        </authorList>
    </citation>
    <scope>NUCLEOTIDE SEQUENCE</scope>
    <source>
        <strain evidence="2">HAZ160_1</strain>
    </source>
</reference>